<evidence type="ECO:0000256" key="10">
    <source>
        <dbReference type="PROSITE-ProRule" id="PRU00042"/>
    </source>
</evidence>
<keyword evidence="4 10" id="KW-0863">Zinc-finger</keyword>
<dbReference type="AlphaFoldDB" id="A0A091DVN0"/>
<proteinExistence type="predicted"/>
<evidence type="ECO:0000256" key="4">
    <source>
        <dbReference type="ARBA" id="ARBA00022771"/>
    </source>
</evidence>
<feature type="compositionally biased region" description="Basic residues" evidence="11">
    <location>
        <begin position="1"/>
        <end position="10"/>
    </location>
</feature>
<feature type="region of interest" description="Disordered" evidence="11">
    <location>
        <begin position="1"/>
        <end position="40"/>
    </location>
</feature>
<sequence length="298" mass="33151">MNQQMKRRAGTRGQGGRAPAGAKPRPHQVTQGPAAAMEPLCATWAPRDKGACPEPSPQDSGDKDFPDCYIECIITGQFSEPILEEDLLFSSFKELSEDSEESLSQQVFAASSLIGCSWEYMKSGAKQKPPPQMGYSEYLTGKKFPAGGIPGLDLADPKQLSEFATKRSPHSQDQGAPNTLDCPHSGCTRKLRDKTALRKHLVVHRPRDHVCAECGRAFSERSKLARHFLVHTGEKPFRCTFAGCGKRFSLDFNLRTHVRIHTGEKRFACPFQGCDKRFVQSNNLKTHIVTHAKMRNKH</sequence>
<keyword evidence="6" id="KW-0805">Transcription regulation</keyword>
<dbReference type="FunFam" id="3.30.160.60:FF:000163">
    <property type="entry name" value="transcriptional repressor protein YY1"/>
    <property type="match status" value="1"/>
</dbReference>
<keyword evidence="2" id="KW-0479">Metal-binding</keyword>
<evidence type="ECO:0000256" key="2">
    <source>
        <dbReference type="ARBA" id="ARBA00022723"/>
    </source>
</evidence>
<dbReference type="PROSITE" id="PS50157">
    <property type="entry name" value="ZINC_FINGER_C2H2_2"/>
    <property type="match status" value="3"/>
</dbReference>
<dbReference type="InterPro" id="IPR036236">
    <property type="entry name" value="Znf_C2H2_sf"/>
</dbReference>
<name>A0A091DVN0_FUKDA</name>
<dbReference type="InterPro" id="IPR013087">
    <property type="entry name" value="Znf_C2H2_type"/>
</dbReference>
<evidence type="ECO:0000313" key="14">
    <source>
        <dbReference type="Proteomes" id="UP000028990"/>
    </source>
</evidence>
<keyword evidence="3" id="KW-0677">Repeat</keyword>
<keyword evidence="5" id="KW-0862">Zinc</keyword>
<dbReference type="SUPFAM" id="SSF57667">
    <property type="entry name" value="beta-beta-alpha zinc fingers"/>
    <property type="match status" value="3"/>
</dbReference>
<reference evidence="13 14" key="1">
    <citation type="submission" date="2013-11" db="EMBL/GenBank/DDBJ databases">
        <title>The Damaraland mole rat (Fukomys damarensis) genome and evolution of African mole rats.</title>
        <authorList>
            <person name="Gladyshev V.N."/>
            <person name="Fang X."/>
        </authorList>
    </citation>
    <scope>NUCLEOTIDE SEQUENCE [LARGE SCALE GENOMIC DNA]</scope>
    <source>
        <tissue evidence="13">Liver</tissue>
    </source>
</reference>
<evidence type="ECO:0000256" key="11">
    <source>
        <dbReference type="SAM" id="MobiDB-lite"/>
    </source>
</evidence>
<gene>
    <name evidence="13" type="ORF">H920_03472</name>
</gene>
<dbReference type="GO" id="GO:0000785">
    <property type="term" value="C:chromatin"/>
    <property type="evidence" value="ECO:0007669"/>
    <property type="project" value="TreeGrafter"/>
</dbReference>
<evidence type="ECO:0000256" key="1">
    <source>
        <dbReference type="ARBA" id="ARBA00004123"/>
    </source>
</evidence>
<evidence type="ECO:0000256" key="5">
    <source>
        <dbReference type="ARBA" id="ARBA00022833"/>
    </source>
</evidence>
<dbReference type="PANTHER" id="PTHR14003">
    <property type="entry name" value="TRANSCRIPTIONAL REPRESSOR PROTEIN YY"/>
    <property type="match status" value="1"/>
</dbReference>
<keyword evidence="9" id="KW-0539">Nucleus</keyword>
<dbReference type="SMART" id="SM00355">
    <property type="entry name" value="ZnF_C2H2"/>
    <property type="match status" value="4"/>
</dbReference>
<dbReference type="eggNOG" id="KOG1721">
    <property type="taxonomic scope" value="Eukaryota"/>
</dbReference>
<dbReference type="STRING" id="885580.ENSFDAP00000008642"/>
<dbReference type="PANTHER" id="PTHR14003:SF8">
    <property type="entry name" value="ZINC FINGER PROTEIN 42 HOMOLOG"/>
    <property type="match status" value="1"/>
</dbReference>
<evidence type="ECO:0000256" key="6">
    <source>
        <dbReference type="ARBA" id="ARBA00023015"/>
    </source>
</evidence>
<evidence type="ECO:0000259" key="12">
    <source>
        <dbReference type="PROSITE" id="PS50157"/>
    </source>
</evidence>
<organism evidence="13 14">
    <name type="scientific">Fukomys damarensis</name>
    <name type="common">Damaraland mole rat</name>
    <name type="synonym">Cryptomys damarensis</name>
    <dbReference type="NCBI Taxonomy" id="885580"/>
    <lineage>
        <taxon>Eukaryota</taxon>
        <taxon>Metazoa</taxon>
        <taxon>Chordata</taxon>
        <taxon>Craniata</taxon>
        <taxon>Vertebrata</taxon>
        <taxon>Euteleostomi</taxon>
        <taxon>Mammalia</taxon>
        <taxon>Eutheria</taxon>
        <taxon>Euarchontoglires</taxon>
        <taxon>Glires</taxon>
        <taxon>Rodentia</taxon>
        <taxon>Hystricomorpha</taxon>
        <taxon>Bathyergidae</taxon>
        <taxon>Fukomys</taxon>
    </lineage>
</organism>
<dbReference type="EMBL" id="KN121883">
    <property type="protein sequence ID" value="KFO35142.1"/>
    <property type="molecule type" value="Genomic_DNA"/>
</dbReference>
<dbReference type="GO" id="GO:0031519">
    <property type="term" value="C:PcG protein complex"/>
    <property type="evidence" value="ECO:0007669"/>
    <property type="project" value="TreeGrafter"/>
</dbReference>
<dbReference type="GO" id="GO:0008270">
    <property type="term" value="F:zinc ion binding"/>
    <property type="evidence" value="ECO:0007669"/>
    <property type="project" value="UniProtKB-KW"/>
</dbReference>
<dbReference type="GO" id="GO:0005667">
    <property type="term" value="C:transcription regulator complex"/>
    <property type="evidence" value="ECO:0007669"/>
    <property type="project" value="TreeGrafter"/>
</dbReference>
<evidence type="ECO:0000256" key="9">
    <source>
        <dbReference type="ARBA" id="ARBA00023242"/>
    </source>
</evidence>
<dbReference type="OrthoDB" id="10264072at2759"/>
<feature type="domain" description="C2H2-type" evidence="12">
    <location>
        <begin position="209"/>
        <end position="236"/>
    </location>
</feature>
<dbReference type="Gene3D" id="3.30.160.60">
    <property type="entry name" value="Classic Zinc Finger"/>
    <property type="match status" value="4"/>
</dbReference>
<dbReference type="Pfam" id="PF00096">
    <property type="entry name" value="zf-C2H2"/>
    <property type="match status" value="3"/>
</dbReference>
<dbReference type="FunFam" id="3.30.160.60:FF:000060">
    <property type="entry name" value="zinc finger protein 436"/>
    <property type="match status" value="1"/>
</dbReference>
<protein>
    <submittedName>
        <fullName evidence="13">Zinc finger protein 42 like protein</fullName>
    </submittedName>
</protein>
<dbReference type="FunFam" id="3.30.160.60:FF:000104">
    <property type="entry name" value="Transcriptional repressor protein YY1"/>
    <property type="match status" value="1"/>
</dbReference>
<keyword evidence="8" id="KW-0804">Transcription</keyword>
<evidence type="ECO:0000313" key="13">
    <source>
        <dbReference type="EMBL" id="KFO35142.1"/>
    </source>
</evidence>
<dbReference type="PROSITE" id="PS00028">
    <property type="entry name" value="ZINC_FINGER_C2H2_1"/>
    <property type="match status" value="3"/>
</dbReference>
<keyword evidence="14" id="KW-1185">Reference proteome</keyword>
<feature type="domain" description="C2H2-type" evidence="12">
    <location>
        <begin position="237"/>
        <end position="266"/>
    </location>
</feature>
<feature type="domain" description="C2H2-type" evidence="12">
    <location>
        <begin position="267"/>
        <end position="296"/>
    </location>
</feature>
<evidence type="ECO:0000256" key="3">
    <source>
        <dbReference type="ARBA" id="ARBA00022737"/>
    </source>
</evidence>
<evidence type="ECO:0000256" key="8">
    <source>
        <dbReference type="ARBA" id="ARBA00023163"/>
    </source>
</evidence>
<dbReference type="GO" id="GO:0000978">
    <property type="term" value="F:RNA polymerase II cis-regulatory region sequence-specific DNA binding"/>
    <property type="evidence" value="ECO:0007669"/>
    <property type="project" value="TreeGrafter"/>
</dbReference>
<comment type="subcellular location">
    <subcellularLocation>
        <location evidence="1">Nucleus</location>
    </subcellularLocation>
</comment>
<dbReference type="GO" id="GO:0000981">
    <property type="term" value="F:DNA-binding transcription factor activity, RNA polymerase II-specific"/>
    <property type="evidence" value="ECO:0007669"/>
    <property type="project" value="TreeGrafter"/>
</dbReference>
<evidence type="ECO:0000256" key="7">
    <source>
        <dbReference type="ARBA" id="ARBA00023125"/>
    </source>
</evidence>
<keyword evidence="7" id="KW-0238">DNA-binding</keyword>
<accession>A0A091DVN0</accession>
<dbReference type="Proteomes" id="UP000028990">
    <property type="component" value="Unassembled WGS sequence"/>
</dbReference>